<comment type="caution">
    <text evidence="1">The sequence shown here is derived from an EMBL/GenBank/DDBJ whole genome shotgun (WGS) entry which is preliminary data.</text>
</comment>
<organism evidence="1 2">
    <name type="scientific">Nostoc linckia z7</name>
    <dbReference type="NCBI Taxonomy" id="1628745"/>
    <lineage>
        <taxon>Bacteria</taxon>
        <taxon>Bacillati</taxon>
        <taxon>Cyanobacteriota</taxon>
        <taxon>Cyanophyceae</taxon>
        <taxon>Nostocales</taxon>
        <taxon>Nostocaceae</taxon>
        <taxon>Nostoc</taxon>
    </lineage>
</organism>
<sequence length="127" mass="14689">MNAIKGFIILRKVQKLREVKMSIRQRRRNRHKLKLINKPKLEPNPILINFTIDTTKVTSAMSSASKAIAIRFAINASKAKATEYEERMKKLADGIVLRKHHALVDTSYLHPRFNPNNCNFLEKHPDT</sequence>
<accession>A0ABX4KTG0</accession>
<evidence type="ECO:0000313" key="1">
    <source>
        <dbReference type="EMBL" id="PHK00141.1"/>
    </source>
</evidence>
<gene>
    <name evidence="1" type="ORF">VF04_04340</name>
</gene>
<keyword evidence="2" id="KW-1185">Reference proteome</keyword>
<protein>
    <submittedName>
        <fullName evidence="1">Uncharacterized protein</fullName>
    </submittedName>
</protein>
<evidence type="ECO:0000313" key="2">
    <source>
        <dbReference type="Proteomes" id="UP000222523"/>
    </source>
</evidence>
<proteinExistence type="predicted"/>
<reference evidence="1 2" key="1">
    <citation type="submission" date="2015-02" db="EMBL/GenBank/DDBJ databases">
        <title>Nostoc linckia genome annotation.</title>
        <authorList>
            <person name="Zhou Z."/>
        </authorList>
    </citation>
    <scope>NUCLEOTIDE SEQUENCE [LARGE SCALE GENOMIC DNA]</scope>
    <source>
        <strain evidence="2">z7</strain>
    </source>
</reference>
<dbReference type="EMBL" id="LAHC01000006">
    <property type="protein sequence ID" value="PHK00141.1"/>
    <property type="molecule type" value="Genomic_DNA"/>
</dbReference>
<dbReference type="Proteomes" id="UP000222523">
    <property type="component" value="Unassembled WGS sequence"/>
</dbReference>
<name>A0ABX4KTG0_NOSLI</name>